<evidence type="ECO:0008006" key="3">
    <source>
        <dbReference type="Google" id="ProtNLM"/>
    </source>
</evidence>
<gene>
    <name evidence="1" type="ordered locus">UWK_01427</name>
</gene>
<reference evidence="2" key="1">
    <citation type="journal article" date="2013" name="Stand. Genomic Sci.">
        <title>Complete genome sequence of Desulfocapsa sulfexigens, a marine deltaproteobacterium specialized in disproportionating inorganic sulfur compounds.</title>
        <authorList>
            <person name="Finster K.W."/>
            <person name="Kjeldsen K.U."/>
            <person name="Kube M."/>
            <person name="Reinhardt R."/>
            <person name="Mussmann M."/>
            <person name="Amann R."/>
            <person name="Schreiber L."/>
        </authorList>
    </citation>
    <scope>NUCLEOTIDE SEQUENCE [LARGE SCALE GENOMIC DNA]</scope>
    <source>
        <strain evidence="2">DSM 10523 / SB164P1</strain>
    </source>
</reference>
<evidence type="ECO:0000313" key="2">
    <source>
        <dbReference type="Proteomes" id="UP000011721"/>
    </source>
</evidence>
<dbReference type="AlphaFoldDB" id="M1P8M4"/>
<sequence>MTLDHKKLAVIHIVKRELDLSDDDYRDILERETGVRSAKDLDEKGFRRLMRAFAASGYYRINKHGLTLRQKMYIGHLADDLGWDEEHLKNFLNKYYHKQEIERLTKGEASKVIESLKNILKRE</sequence>
<dbReference type="KEGG" id="dsf:UWK_01427"/>
<dbReference type="OrthoDB" id="5460653at2"/>
<dbReference type="eggNOG" id="COG4382">
    <property type="taxonomic scope" value="Bacteria"/>
</dbReference>
<dbReference type="STRING" id="1167006.UWK_01427"/>
<dbReference type="InterPro" id="IPR009363">
    <property type="entry name" value="Phage_Mu_Gp16"/>
</dbReference>
<dbReference type="Proteomes" id="UP000011721">
    <property type="component" value="Chromosome"/>
</dbReference>
<keyword evidence="2" id="KW-1185">Reference proteome</keyword>
<dbReference type="EMBL" id="CP003985">
    <property type="protein sequence ID" value="AGF77987.1"/>
    <property type="molecule type" value="Genomic_DNA"/>
</dbReference>
<dbReference type="RefSeq" id="WP_015403678.1">
    <property type="nucleotide sequence ID" value="NC_020304.1"/>
</dbReference>
<proteinExistence type="predicted"/>
<dbReference type="HOGENOM" id="CLU_107084_3_0_7"/>
<dbReference type="Pfam" id="PF06252">
    <property type="entry name" value="GemA"/>
    <property type="match status" value="1"/>
</dbReference>
<protein>
    <recommendedName>
        <fullName evidence="3">Mu-like prophage protein gp16</fullName>
    </recommendedName>
</protein>
<organism evidence="1 2">
    <name type="scientific">Desulfocapsa sulfexigens (strain DSM 10523 / SB164P1)</name>
    <dbReference type="NCBI Taxonomy" id="1167006"/>
    <lineage>
        <taxon>Bacteria</taxon>
        <taxon>Pseudomonadati</taxon>
        <taxon>Thermodesulfobacteriota</taxon>
        <taxon>Desulfobulbia</taxon>
        <taxon>Desulfobulbales</taxon>
        <taxon>Desulfocapsaceae</taxon>
        <taxon>Desulfocapsa</taxon>
    </lineage>
</organism>
<accession>M1P8M4</accession>
<name>M1P8M4_DESSD</name>
<evidence type="ECO:0000313" key="1">
    <source>
        <dbReference type="EMBL" id="AGF77987.1"/>
    </source>
</evidence>